<evidence type="ECO:0000313" key="1">
    <source>
        <dbReference type="EMBL" id="HIZ23033.1"/>
    </source>
</evidence>
<accession>A0A9D2DTZ1</accession>
<gene>
    <name evidence="1" type="ORF">IAA21_09600</name>
</gene>
<organism evidence="1 2">
    <name type="scientific">Candidatus Blautia faecigallinarum</name>
    <dbReference type="NCBI Taxonomy" id="2838488"/>
    <lineage>
        <taxon>Bacteria</taxon>
        <taxon>Bacillati</taxon>
        <taxon>Bacillota</taxon>
        <taxon>Clostridia</taxon>
        <taxon>Lachnospirales</taxon>
        <taxon>Lachnospiraceae</taxon>
        <taxon>Blautia</taxon>
    </lineage>
</organism>
<evidence type="ECO:0000313" key="2">
    <source>
        <dbReference type="Proteomes" id="UP000824041"/>
    </source>
</evidence>
<sequence length="59" mass="6502">MDYKKAMAEVVYFTNRDVITTSGEGSGLDIGGECRVPGWERGNACTNNNSSNCPNRTWK</sequence>
<dbReference type="Proteomes" id="UP000824041">
    <property type="component" value="Unassembled WGS sequence"/>
</dbReference>
<reference evidence="1" key="1">
    <citation type="journal article" date="2021" name="PeerJ">
        <title>Extensive microbial diversity within the chicken gut microbiome revealed by metagenomics and culture.</title>
        <authorList>
            <person name="Gilroy R."/>
            <person name="Ravi A."/>
            <person name="Getino M."/>
            <person name="Pursley I."/>
            <person name="Horton D.L."/>
            <person name="Alikhan N.F."/>
            <person name="Baker D."/>
            <person name="Gharbi K."/>
            <person name="Hall N."/>
            <person name="Watson M."/>
            <person name="Adriaenssens E.M."/>
            <person name="Foster-Nyarko E."/>
            <person name="Jarju S."/>
            <person name="Secka A."/>
            <person name="Antonio M."/>
            <person name="Oren A."/>
            <person name="Chaudhuri R.R."/>
            <person name="La Ragione R."/>
            <person name="Hildebrand F."/>
            <person name="Pallen M.J."/>
        </authorList>
    </citation>
    <scope>NUCLEOTIDE SEQUENCE</scope>
    <source>
        <strain evidence="1">14324</strain>
    </source>
</reference>
<dbReference type="EMBL" id="DXBU01000128">
    <property type="protein sequence ID" value="HIZ23033.1"/>
    <property type="molecule type" value="Genomic_DNA"/>
</dbReference>
<proteinExistence type="predicted"/>
<name>A0A9D2DTZ1_9FIRM</name>
<comment type="caution">
    <text evidence="1">The sequence shown here is derived from an EMBL/GenBank/DDBJ whole genome shotgun (WGS) entry which is preliminary data.</text>
</comment>
<dbReference type="AlphaFoldDB" id="A0A9D2DTZ1"/>
<reference evidence="1" key="2">
    <citation type="submission" date="2021-04" db="EMBL/GenBank/DDBJ databases">
        <authorList>
            <person name="Gilroy R."/>
        </authorList>
    </citation>
    <scope>NUCLEOTIDE SEQUENCE</scope>
    <source>
        <strain evidence="1">14324</strain>
    </source>
</reference>
<protein>
    <submittedName>
        <fullName evidence="1">Uncharacterized protein</fullName>
    </submittedName>
</protein>